<evidence type="ECO:0000313" key="2">
    <source>
        <dbReference type="EMBL" id="GAA2238293.1"/>
    </source>
</evidence>
<comment type="caution">
    <text evidence="2">The sequence shown here is derived from an EMBL/GenBank/DDBJ whole genome shotgun (WGS) entry which is preliminary data.</text>
</comment>
<name>A0ABP5QN66_9ACTN</name>
<keyword evidence="1" id="KW-1133">Transmembrane helix</keyword>
<proteinExistence type="predicted"/>
<keyword evidence="3" id="KW-1185">Reference proteome</keyword>
<dbReference type="RefSeq" id="WP_344635824.1">
    <property type="nucleotide sequence ID" value="NZ_BAAATR010000006.1"/>
</dbReference>
<organism evidence="2 3">
    <name type="scientific">Kitasatospora cystarginea</name>
    <dbReference type="NCBI Taxonomy" id="58350"/>
    <lineage>
        <taxon>Bacteria</taxon>
        <taxon>Bacillati</taxon>
        <taxon>Actinomycetota</taxon>
        <taxon>Actinomycetes</taxon>
        <taxon>Kitasatosporales</taxon>
        <taxon>Streptomycetaceae</taxon>
        <taxon>Kitasatospora</taxon>
    </lineage>
</organism>
<feature type="transmembrane region" description="Helical" evidence="1">
    <location>
        <begin position="55"/>
        <end position="73"/>
    </location>
</feature>
<sequence>MRWRDFEGTGWRIRQRRLAWRRLVRPGIAYAWIPENIDGVGTIRELLAILPISEVLTVLATPVFLVLGIFWLVELMLRLLATPVVSVLRAMEVVPYDVELLRNGHVVGSYEPRGRLQLQQLRMSLSQGAGQPGSRVVNPVSTGL</sequence>
<keyword evidence="1" id="KW-0812">Transmembrane</keyword>
<dbReference type="Proteomes" id="UP001500305">
    <property type="component" value="Unassembled WGS sequence"/>
</dbReference>
<dbReference type="EMBL" id="BAAATR010000006">
    <property type="protein sequence ID" value="GAA2238293.1"/>
    <property type="molecule type" value="Genomic_DNA"/>
</dbReference>
<gene>
    <name evidence="2" type="ORF">GCM10010430_19140</name>
</gene>
<protein>
    <submittedName>
        <fullName evidence="2">Uncharacterized protein</fullName>
    </submittedName>
</protein>
<keyword evidence="1" id="KW-0472">Membrane</keyword>
<evidence type="ECO:0000256" key="1">
    <source>
        <dbReference type="SAM" id="Phobius"/>
    </source>
</evidence>
<reference evidence="3" key="1">
    <citation type="journal article" date="2019" name="Int. J. Syst. Evol. Microbiol.">
        <title>The Global Catalogue of Microorganisms (GCM) 10K type strain sequencing project: providing services to taxonomists for standard genome sequencing and annotation.</title>
        <authorList>
            <consortium name="The Broad Institute Genomics Platform"/>
            <consortium name="The Broad Institute Genome Sequencing Center for Infectious Disease"/>
            <person name="Wu L."/>
            <person name="Ma J."/>
        </authorList>
    </citation>
    <scope>NUCLEOTIDE SEQUENCE [LARGE SCALE GENOMIC DNA]</scope>
    <source>
        <strain evidence="3">JCM 7356</strain>
    </source>
</reference>
<evidence type="ECO:0000313" key="3">
    <source>
        <dbReference type="Proteomes" id="UP001500305"/>
    </source>
</evidence>
<accession>A0ABP5QN66</accession>